<feature type="compositionally biased region" description="Basic residues" evidence="1">
    <location>
        <begin position="25"/>
        <end position="48"/>
    </location>
</feature>
<evidence type="ECO:0000256" key="1">
    <source>
        <dbReference type="SAM" id="MobiDB-lite"/>
    </source>
</evidence>
<evidence type="ECO:0000313" key="2">
    <source>
        <dbReference type="EMBL" id="KAE9974141.1"/>
    </source>
</evidence>
<name>A0A8H3VXT3_VENIN</name>
<gene>
    <name evidence="3" type="ORF">EG327_000001</name>
    <name evidence="2" type="ORF">EG328_004001</name>
</gene>
<feature type="compositionally biased region" description="Basic and acidic residues" evidence="1">
    <location>
        <begin position="93"/>
        <end position="102"/>
    </location>
</feature>
<feature type="compositionally biased region" description="Basic and acidic residues" evidence="1">
    <location>
        <begin position="1"/>
        <end position="14"/>
    </location>
</feature>
<dbReference type="EMBL" id="WNWS01000225">
    <property type="protein sequence ID" value="KAE9974141.1"/>
    <property type="molecule type" value="Genomic_DNA"/>
</dbReference>
<dbReference type="EMBL" id="WNWR01000001">
    <property type="protein sequence ID" value="KAE9994788.1"/>
    <property type="molecule type" value="Genomic_DNA"/>
</dbReference>
<feature type="region of interest" description="Disordered" evidence="1">
    <location>
        <begin position="1"/>
        <end position="102"/>
    </location>
</feature>
<protein>
    <submittedName>
        <fullName evidence="3">Uncharacterized protein</fullName>
    </submittedName>
</protein>
<organism evidence="3 5">
    <name type="scientific">Venturia inaequalis</name>
    <name type="common">Apple scab fungus</name>
    <dbReference type="NCBI Taxonomy" id="5025"/>
    <lineage>
        <taxon>Eukaryota</taxon>
        <taxon>Fungi</taxon>
        <taxon>Dikarya</taxon>
        <taxon>Ascomycota</taxon>
        <taxon>Pezizomycotina</taxon>
        <taxon>Dothideomycetes</taxon>
        <taxon>Pleosporomycetidae</taxon>
        <taxon>Venturiales</taxon>
        <taxon>Venturiaceae</taxon>
        <taxon>Venturia</taxon>
    </lineage>
</organism>
<proteinExistence type="predicted"/>
<reference evidence="3 5" key="1">
    <citation type="submission" date="2019-07" db="EMBL/GenBank/DDBJ databases">
        <title>Venturia inaequalis Genome Resource.</title>
        <authorList>
            <person name="Lichtner F.J."/>
        </authorList>
    </citation>
    <scope>NUCLEOTIDE SEQUENCE [LARGE SCALE GENOMIC DNA]</scope>
    <source>
        <strain evidence="2 4">120213</strain>
        <strain evidence="3 5">DMI_063113</strain>
    </source>
</reference>
<sequence>MADDKKKSRPRTTEETGTVLPPHTCKSKTSSKRSSPKAHNGNHPKRVRFASPEGPAAEPHVAASEHQEFVVYDEELGNHLVEDHSDDDQTFSDDEHNFIGRDEVELSHVSRQTPNSAQDEIARVIQQRAHRRLDPMST</sequence>
<accession>A0A8H3VXT3</accession>
<evidence type="ECO:0000313" key="4">
    <source>
        <dbReference type="Proteomes" id="UP000447873"/>
    </source>
</evidence>
<dbReference type="AlphaFoldDB" id="A0A8H3VXT3"/>
<comment type="caution">
    <text evidence="3">The sequence shown here is derived from an EMBL/GenBank/DDBJ whole genome shotgun (WGS) entry which is preliminary data.</text>
</comment>
<evidence type="ECO:0000313" key="5">
    <source>
        <dbReference type="Proteomes" id="UP000490939"/>
    </source>
</evidence>
<dbReference type="Proteomes" id="UP000447873">
    <property type="component" value="Unassembled WGS sequence"/>
</dbReference>
<evidence type="ECO:0000313" key="3">
    <source>
        <dbReference type="EMBL" id="KAE9994788.1"/>
    </source>
</evidence>
<dbReference type="Proteomes" id="UP000490939">
    <property type="component" value="Unassembled WGS sequence"/>
</dbReference>
<keyword evidence="5" id="KW-1185">Reference proteome</keyword>